<organism evidence="11 12">
    <name type="scientific">Denticeps clupeoides</name>
    <name type="common">denticle herring</name>
    <dbReference type="NCBI Taxonomy" id="299321"/>
    <lineage>
        <taxon>Eukaryota</taxon>
        <taxon>Metazoa</taxon>
        <taxon>Chordata</taxon>
        <taxon>Craniata</taxon>
        <taxon>Vertebrata</taxon>
        <taxon>Euteleostomi</taxon>
        <taxon>Actinopterygii</taxon>
        <taxon>Neopterygii</taxon>
        <taxon>Teleostei</taxon>
        <taxon>Clupei</taxon>
        <taxon>Clupeiformes</taxon>
        <taxon>Denticipitoidei</taxon>
        <taxon>Denticipitidae</taxon>
        <taxon>Denticeps</taxon>
    </lineage>
</organism>
<dbReference type="AlphaFoldDB" id="A0AAY4DUQ9"/>
<feature type="region of interest" description="Disordered" evidence="10">
    <location>
        <begin position="193"/>
        <end position="288"/>
    </location>
</feature>
<feature type="region of interest" description="Disordered" evidence="10">
    <location>
        <begin position="37"/>
        <end position="56"/>
    </location>
</feature>
<keyword evidence="6" id="KW-0472">Membrane</keyword>
<dbReference type="InterPro" id="IPR019003">
    <property type="entry name" value="AMER"/>
</dbReference>
<evidence type="ECO:0000256" key="10">
    <source>
        <dbReference type="SAM" id="MobiDB-lite"/>
    </source>
</evidence>
<keyword evidence="4" id="KW-0879">Wnt signaling pathway</keyword>
<dbReference type="PANTHER" id="PTHR22237">
    <property type="entry name" value="APC MEMBRANE RECRUITMENT PROTEIN 2-RELATED"/>
    <property type="match status" value="1"/>
</dbReference>
<sequence length="660" mass="68722">MEVQTECSEPPLCDPQPSGKINKAAFKLFGKRKSGGGMPSIFSVRNKGEGGGKSAGKMVDLVRSKTHDGLMAETTKASELEGHKKEESASSDQLHSAALETGSVPQTRSSISKSLSFFTLLRRSSTRAVEGSATLGRRGRGLKGLFSSMRWRRKEKAGQEDIGEVQQEVKEGDLMLGSRSSSVEIKDDVTLILEPQLHPTEDISGSSAATSDCGSGDAPTQDPQQETLPSLQQACSQESSQASKLRAPHTGSPTVKHCSPARLTASSAPDSIVTPPLDRSAADPPSEPSVDRLCSMFTDVTSLKSFDSLTGCGDIIADVEEDAGNGNGISVTSSGTGSSNGGGGGGVRRVSGVGGVTERCSPAKPPLATQVTCIGAPPAAAYIPLHQRVRPTPPKPQQGSGVVAYMGGGEEMASPEGVDDADMQGLWHMLPQKGEDSPALPRADPVLHHAHPRVEKRTPPVKGLGLSKIPVSGSSRAGKPHSAHPSPPPFDKDPQDAPPSDEGYWDSPTPGPEDEESGFLRRDGGLTRDSCSGDALYDLYDPDSPGAIASDDEDMSSPSPPSGNVKHSPPSQAQSSSSSSSFRSMKGSTSLPRDSKIPVSVRHVPPTHSSSQGALSSGVSPTSSKPPATVDGPPRTRIPVSKVPVRRSGNKAASAARSRK</sequence>
<reference evidence="11" key="3">
    <citation type="submission" date="2025-09" db="UniProtKB">
        <authorList>
            <consortium name="Ensembl"/>
        </authorList>
    </citation>
    <scope>IDENTIFICATION</scope>
</reference>
<evidence type="ECO:0000256" key="4">
    <source>
        <dbReference type="ARBA" id="ARBA00022687"/>
    </source>
</evidence>
<evidence type="ECO:0000256" key="6">
    <source>
        <dbReference type="ARBA" id="ARBA00023136"/>
    </source>
</evidence>
<feature type="compositionally biased region" description="Low complexity" evidence="10">
    <location>
        <begin position="230"/>
        <end position="243"/>
    </location>
</feature>
<keyword evidence="5" id="KW-0446">Lipid-binding</keyword>
<feature type="compositionally biased region" description="Low complexity" evidence="10">
    <location>
        <begin position="568"/>
        <end position="590"/>
    </location>
</feature>
<protein>
    <recommendedName>
        <fullName evidence="8">APC membrane recruitment protein 2</fullName>
    </recommendedName>
    <alternativeName>
        <fullName evidence="9">Protein FAM123A</fullName>
    </alternativeName>
</protein>
<comment type="function">
    <text evidence="7">Negative regulator of the canonical Wnt signaling pathway involved in neuroectodermal patterning. Acts by specifically binding phosphatidylinositol 4,5-bisphosphate (PtdIns(4,5)P2), translocating to the cell membrane and interacting with key regulators of the canonical Wnt signaling pathway, such as components of the beta-catenin destruction complex.</text>
</comment>
<feature type="region of interest" description="Disordered" evidence="10">
    <location>
        <begin position="67"/>
        <end position="106"/>
    </location>
</feature>
<feature type="region of interest" description="Disordered" evidence="10">
    <location>
        <begin position="323"/>
        <end position="358"/>
    </location>
</feature>
<dbReference type="GeneID" id="114784272"/>
<dbReference type="Ensembl" id="ENSDCDT00010058542.1">
    <property type="protein sequence ID" value="ENSDCDP00010048211.1"/>
    <property type="gene ID" value="ENSDCDG00010029091.1"/>
</dbReference>
<name>A0AAY4DUQ9_9TELE</name>
<evidence type="ECO:0000256" key="1">
    <source>
        <dbReference type="ARBA" id="ARBA00004202"/>
    </source>
</evidence>
<evidence type="ECO:0000256" key="3">
    <source>
        <dbReference type="ARBA" id="ARBA00022475"/>
    </source>
</evidence>
<evidence type="ECO:0000313" key="12">
    <source>
        <dbReference type="Proteomes" id="UP000694580"/>
    </source>
</evidence>
<dbReference type="Pfam" id="PF09422">
    <property type="entry name" value="AMER"/>
    <property type="match status" value="1"/>
</dbReference>
<feature type="region of interest" description="Disordered" evidence="10">
    <location>
        <begin position="144"/>
        <end position="181"/>
    </location>
</feature>
<evidence type="ECO:0000256" key="5">
    <source>
        <dbReference type="ARBA" id="ARBA00023121"/>
    </source>
</evidence>
<comment type="similarity">
    <text evidence="2">Belongs to the Amer family.</text>
</comment>
<proteinExistence type="inferred from homology"/>
<comment type="subcellular location">
    <subcellularLocation>
        <location evidence="1">Cell membrane</location>
        <topology evidence="1">Peripheral membrane protein</topology>
    </subcellularLocation>
</comment>
<feature type="compositionally biased region" description="Basic and acidic residues" evidence="10">
    <location>
        <begin position="67"/>
        <end position="88"/>
    </location>
</feature>
<dbReference type="GeneTree" id="ENSGT00530000063529"/>
<dbReference type="GO" id="GO:0005546">
    <property type="term" value="F:phosphatidylinositol-4,5-bisphosphate binding"/>
    <property type="evidence" value="ECO:0007669"/>
    <property type="project" value="TreeGrafter"/>
</dbReference>
<dbReference type="GO" id="GO:0005886">
    <property type="term" value="C:plasma membrane"/>
    <property type="evidence" value="ECO:0007669"/>
    <property type="project" value="UniProtKB-SubCell"/>
</dbReference>
<feature type="compositionally biased region" description="Low complexity" evidence="10">
    <location>
        <begin position="328"/>
        <end position="337"/>
    </location>
</feature>
<feature type="region of interest" description="Disordered" evidence="10">
    <location>
        <begin position="449"/>
        <end position="660"/>
    </location>
</feature>
<dbReference type="GO" id="GO:0060828">
    <property type="term" value="P:regulation of canonical Wnt signaling pathway"/>
    <property type="evidence" value="ECO:0007669"/>
    <property type="project" value="TreeGrafter"/>
</dbReference>
<feature type="compositionally biased region" description="Gly residues" evidence="10">
    <location>
        <begin position="338"/>
        <end position="355"/>
    </location>
</feature>
<dbReference type="GO" id="GO:0016055">
    <property type="term" value="P:Wnt signaling pathway"/>
    <property type="evidence" value="ECO:0007669"/>
    <property type="project" value="UniProtKB-KW"/>
</dbReference>
<feature type="compositionally biased region" description="Low complexity" evidence="10">
    <location>
        <begin position="609"/>
        <end position="620"/>
    </location>
</feature>
<accession>A0AAY4DUQ9</accession>
<reference evidence="11 12" key="1">
    <citation type="submission" date="2020-06" db="EMBL/GenBank/DDBJ databases">
        <authorList>
            <consortium name="Wellcome Sanger Institute Data Sharing"/>
        </authorList>
    </citation>
    <scope>NUCLEOTIDE SEQUENCE [LARGE SCALE GENOMIC DNA]</scope>
</reference>
<dbReference type="Proteomes" id="UP000694580">
    <property type="component" value="Chromosome 2"/>
</dbReference>
<evidence type="ECO:0000256" key="2">
    <source>
        <dbReference type="ARBA" id="ARBA00007750"/>
    </source>
</evidence>
<evidence type="ECO:0000256" key="7">
    <source>
        <dbReference type="ARBA" id="ARBA00037665"/>
    </source>
</evidence>
<reference evidence="11" key="2">
    <citation type="submission" date="2025-08" db="UniProtKB">
        <authorList>
            <consortium name="Ensembl"/>
        </authorList>
    </citation>
    <scope>IDENTIFICATION</scope>
</reference>
<feature type="compositionally biased region" description="Polar residues" evidence="10">
    <location>
        <begin position="203"/>
        <end position="213"/>
    </location>
</feature>
<dbReference type="GO" id="GO:0008013">
    <property type="term" value="F:beta-catenin binding"/>
    <property type="evidence" value="ECO:0007669"/>
    <property type="project" value="TreeGrafter"/>
</dbReference>
<keyword evidence="3" id="KW-1003">Cell membrane</keyword>
<evidence type="ECO:0000256" key="8">
    <source>
        <dbReference type="ARBA" id="ARBA00039511"/>
    </source>
</evidence>
<dbReference type="PANTHER" id="PTHR22237:SF1">
    <property type="entry name" value="APC MEMBRANE RECRUITMENT PROTEIN 2"/>
    <property type="match status" value="1"/>
</dbReference>
<gene>
    <name evidence="11" type="primary">AMER2</name>
</gene>
<evidence type="ECO:0000313" key="11">
    <source>
        <dbReference type="Ensembl" id="ENSDCDP00010048211.1"/>
    </source>
</evidence>
<dbReference type="RefSeq" id="XP_028825373.1">
    <property type="nucleotide sequence ID" value="XM_028969540.1"/>
</dbReference>
<evidence type="ECO:0000256" key="9">
    <source>
        <dbReference type="ARBA" id="ARBA00042108"/>
    </source>
</evidence>
<keyword evidence="12" id="KW-1185">Reference proteome</keyword>